<dbReference type="Proteomes" id="UP000824120">
    <property type="component" value="Chromosome 12"/>
</dbReference>
<keyword evidence="2" id="KW-1185">Reference proteome</keyword>
<dbReference type="EMBL" id="JACXVP010000012">
    <property type="protein sequence ID" value="KAG5571940.1"/>
    <property type="molecule type" value="Genomic_DNA"/>
</dbReference>
<comment type="caution">
    <text evidence="1">The sequence shown here is derived from an EMBL/GenBank/DDBJ whole genome shotgun (WGS) entry which is preliminary data.</text>
</comment>
<gene>
    <name evidence="1" type="ORF">H5410_061706</name>
</gene>
<organism evidence="1 2">
    <name type="scientific">Solanum commersonii</name>
    <name type="common">Commerson's wild potato</name>
    <name type="synonym">Commerson's nightshade</name>
    <dbReference type="NCBI Taxonomy" id="4109"/>
    <lineage>
        <taxon>Eukaryota</taxon>
        <taxon>Viridiplantae</taxon>
        <taxon>Streptophyta</taxon>
        <taxon>Embryophyta</taxon>
        <taxon>Tracheophyta</taxon>
        <taxon>Spermatophyta</taxon>
        <taxon>Magnoliopsida</taxon>
        <taxon>eudicotyledons</taxon>
        <taxon>Gunneridae</taxon>
        <taxon>Pentapetalae</taxon>
        <taxon>asterids</taxon>
        <taxon>lamiids</taxon>
        <taxon>Solanales</taxon>
        <taxon>Solanaceae</taxon>
        <taxon>Solanoideae</taxon>
        <taxon>Solaneae</taxon>
        <taxon>Solanum</taxon>
    </lineage>
</organism>
<protein>
    <submittedName>
        <fullName evidence="1">Uncharacterized protein</fullName>
    </submittedName>
</protein>
<dbReference type="AlphaFoldDB" id="A0A9J5W9L4"/>
<reference evidence="1 2" key="1">
    <citation type="submission" date="2020-09" db="EMBL/GenBank/DDBJ databases">
        <title>De no assembly of potato wild relative species, Solanum commersonii.</title>
        <authorList>
            <person name="Cho K."/>
        </authorList>
    </citation>
    <scope>NUCLEOTIDE SEQUENCE [LARGE SCALE GENOMIC DNA]</scope>
    <source>
        <strain evidence="1">LZ3.2</strain>
        <tissue evidence="1">Leaf</tissue>
    </source>
</reference>
<evidence type="ECO:0000313" key="1">
    <source>
        <dbReference type="EMBL" id="KAG5571940.1"/>
    </source>
</evidence>
<accession>A0A9J5W9L4</accession>
<proteinExistence type="predicted"/>
<name>A0A9J5W9L4_SOLCO</name>
<sequence length="98" mass="11040">MTEGLQCATTMTALTAYQRYRGEEPLHGGLIDDPYHGPSTLPQAGLACFHMPHNRLWSPSRPVIGFREITLKEIVDLMNIQPSVMMIYELKSIHVCVN</sequence>
<evidence type="ECO:0000313" key="2">
    <source>
        <dbReference type="Proteomes" id="UP000824120"/>
    </source>
</evidence>